<gene>
    <name evidence="15" type="primary">LOC104605796</name>
</gene>
<feature type="compositionally biased region" description="Acidic residues" evidence="9">
    <location>
        <begin position="34"/>
        <end position="53"/>
    </location>
</feature>
<dbReference type="KEGG" id="nnu:104605796"/>
<evidence type="ECO:0000256" key="4">
    <source>
        <dbReference type="ARBA" id="ARBA00023015"/>
    </source>
</evidence>
<protein>
    <submittedName>
        <fullName evidence="15">SWI/SNF complex subunit SWI3C</fullName>
    </submittedName>
</protein>
<feature type="region of interest" description="Disordered" evidence="9">
    <location>
        <begin position="1"/>
        <end position="82"/>
    </location>
</feature>
<dbReference type="PANTHER" id="PTHR12802:SF61">
    <property type="entry name" value="SWI_SNF COMPLEX SUBUNIT SWI3C"/>
    <property type="match status" value="1"/>
</dbReference>
<evidence type="ECO:0000313" key="15">
    <source>
        <dbReference type="RefSeq" id="XP_010268993.1"/>
    </source>
</evidence>
<dbReference type="PANTHER" id="PTHR12802">
    <property type="entry name" value="SWI/SNF COMPLEX-RELATED"/>
    <property type="match status" value="1"/>
</dbReference>
<dbReference type="Proteomes" id="UP000189703">
    <property type="component" value="Unplaced"/>
</dbReference>
<evidence type="ECO:0000256" key="8">
    <source>
        <dbReference type="PROSITE-ProRule" id="PRU00228"/>
    </source>
</evidence>
<dbReference type="InterPro" id="IPR007526">
    <property type="entry name" value="SWIRM"/>
</dbReference>
<evidence type="ECO:0000256" key="3">
    <source>
        <dbReference type="ARBA" id="ARBA00022833"/>
    </source>
</evidence>
<name>A0A1U8AN96_NELNU</name>
<evidence type="ECO:0000256" key="6">
    <source>
        <dbReference type="ARBA" id="ARBA00023163"/>
    </source>
</evidence>
<keyword evidence="2 8" id="KW-0863">Zinc-finger</keyword>
<keyword evidence="14" id="KW-1185">Reference proteome</keyword>
<dbReference type="Pfam" id="PF00249">
    <property type="entry name" value="Myb_DNA-binding"/>
    <property type="match status" value="1"/>
</dbReference>
<dbReference type="Pfam" id="PF04433">
    <property type="entry name" value="SWIRM"/>
    <property type="match status" value="1"/>
</dbReference>
<dbReference type="InterPro" id="IPR036388">
    <property type="entry name" value="WH-like_DNA-bd_sf"/>
</dbReference>
<feature type="domain" description="ZZ-type" evidence="11">
    <location>
        <begin position="353"/>
        <end position="408"/>
    </location>
</feature>
<dbReference type="FunFam" id="1.10.10.60:FF:000014">
    <property type="entry name" value="SWI/SNF complex subunit SMARCC2 isoform C"/>
    <property type="match status" value="1"/>
</dbReference>
<dbReference type="FunFam" id="1.10.10.10:FF:000020">
    <property type="entry name" value="SWI/SNF complex subunit SMARCC2 isoform c"/>
    <property type="match status" value="1"/>
</dbReference>
<feature type="domain" description="SWIRM" evidence="12">
    <location>
        <begin position="192"/>
        <end position="290"/>
    </location>
</feature>
<dbReference type="PROSITE" id="PS51293">
    <property type="entry name" value="SANT"/>
    <property type="match status" value="1"/>
</dbReference>
<proteinExistence type="predicted"/>
<dbReference type="SUPFAM" id="SSF46689">
    <property type="entry name" value="Homeodomain-like"/>
    <property type="match status" value="2"/>
</dbReference>
<dbReference type="InterPro" id="IPR009057">
    <property type="entry name" value="Homeodomain-like_sf"/>
</dbReference>
<dbReference type="AlphaFoldDB" id="A0A1U8AN96"/>
<dbReference type="GeneID" id="104605796"/>
<evidence type="ECO:0000259" key="10">
    <source>
        <dbReference type="PROSITE" id="PS50090"/>
    </source>
</evidence>
<dbReference type="InterPro" id="IPR000433">
    <property type="entry name" value="Znf_ZZ"/>
</dbReference>
<dbReference type="PROSITE" id="PS50934">
    <property type="entry name" value="SWIRM"/>
    <property type="match status" value="1"/>
</dbReference>
<dbReference type="Gene3D" id="1.10.10.10">
    <property type="entry name" value="Winged helix-like DNA-binding domain superfamily/Winged helix DNA-binding domain"/>
    <property type="match status" value="1"/>
</dbReference>
<evidence type="ECO:0000259" key="12">
    <source>
        <dbReference type="PROSITE" id="PS50934"/>
    </source>
</evidence>
<dbReference type="InParanoid" id="A0A1U8AN96"/>
<dbReference type="GO" id="GO:0003677">
    <property type="term" value="F:DNA binding"/>
    <property type="evidence" value="ECO:0007669"/>
    <property type="project" value="UniProtKB-KW"/>
</dbReference>
<dbReference type="PROSITE" id="PS50090">
    <property type="entry name" value="MYB_LIKE"/>
    <property type="match status" value="1"/>
</dbReference>
<dbReference type="InterPro" id="IPR032451">
    <property type="entry name" value="SMARCC_C"/>
</dbReference>
<dbReference type="InterPro" id="IPR001005">
    <property type="entry name" value="SANT/Myb"/>
</dbReference>
<evidence type="ECO:0000256" key="2">
    <source>
        <dbReference type="ARBA" id="ARBA00022771"/>
    </source>
</evidence>
<dbReference type="Pfam" id="PF16495">
    <property type="entry name" value="SWIRM-assoc_1"/>
    <property type="match status" value="1"/>
</dbReference>
<dbReference type="CDD" id="cd00167">
    <property type="entry name" value="SANT"/>
    <property type="match status" value="1"/>
</dbReference>
<dbReference type="FunCoup" id="A0A1U8AN96">
    <property type="interactions" value="2933"/>
</dbReference>
<feature type="domain" description="Myb-like" evidence="10">
    <location>
        <begin position="409"/>
        <end position="459"/>
    </location>
</feature>
<keyword evidence="7" id="KW-0539">Nucleus</keyword>
<dbReference type="RefSeq" id="XP_010268993.1">
    <property type="nucleotide sequence ID" value="XM_010270691.2"/>
</dbReference>
<evidence type="ECO:0000256" key="1">
    <source>
        <dbReference type="ARBA" id="ARBA00022723"/>
    </source>
</evidence>
<reference evidence="15" key="1">
    <citation type="submission" date="2025-08" db="UniProtKB">
        <authorList>
            <consortium name="RefSeq"/>
        </authorList>
    </citation>
    <scope>IDENTIFICATION</scope>
</reference>
<keyword evidence="5" id="KW-0238">DNA-binding</keyword>
<dbReference type="OrthoDB" id="118550at2759"/>
<keyword evidence="4" id="KW-0805">Transcription regulation</keyword>
<dbReference type="STRING" id="4432.A0A1U8AN96"/>
<dbReference type="Gene3D" id="1.10.10.60">
    <property type="entry name" value="Homeodomain-like"/>
    <property type="match status" value="1"/>
</dbReference>
<keyword evidence="1" id="KW-0479">Metal-binding</keyword>
<dbReference type="InterPro" id="IPR017884">
    <property type="entry name" value="SANT_dom"/>
</dbReference>
<dbReference type="SMART" id="SM00717">
    <property type="entry name" value="SANT"/>
    <property type="match status" value="1"/>
</dbReference>
<keyword evidence="3" id="KW-0862">Zinc</keyword>
<evidence type="ECO:0000313" key="14">
    <source>
        <dbReference type="Proteomes" id="UP000189703"/>
    </source>
</evidence>
<feature type="region of interest" description="Disordered" evidence="9">
    <location>
        <begin position="758"/>
        <end position="781"/>
    </location>
</feature>
<dbReference type="PROSITE" id="PS50135">
    <property type="entry name" value="ZF_ZZ_2"/>
    <property type="match status" value="1"/>
</dbReference>
<evidence type="ECO:0000256" key="5">
    <source>
        <dbReference type="ARBA" id="ARBA00023125"/>
    </source>
</evidence>
<evidence type="ECO:0000256" key="9">
    <source>
        <dbReference type="SAM" id="MobiDB-lite"/>
    </source>
</evidence>
<feature type="domain" description="SANT" evidence="13">
    <location>
        <begin position="412"/>
        <end position="463"/>
    </location>
</feature>
<feature type="compositionally biased region" description="Low complexity" evidence="9">
    <location>
        <begin position="63"/>
        <end position="75"/>
    </location>
</feature>
<keyword evidence="6" id="KW-0804">Transcription</keyword>
<dbReference type="eggNOG" id="KOG1279">
    <property type="taxonomic scope" value="Eukaryota"/>
</dbReference>
<evidence type="ECO:0000259" key="13">
    <source>
        <dbReference type="PROSITE" id="PS51293"/>
    </source>
</evidence>
<organism evidence="14 15">
    <name type="scientific">Nelumbo nucifera</name>
    <name type="common">Sacred lotus</name>
    <dbReference type="NCBI Taxonomy" id="4432"/>
    <lineage>
        <taxon>Eukaryota</taxon>
        <taxon>Viridiplantae</taxon>
        <taxon>Streptophyta</taxon>
        <taxon>Embryophyta</taxon>
        <taxon>Tracheophyta</taxon>
        <taxon>Spermatophyta</taxon>
        <taxon>Magnoliopsida</taxon>
        <taxon>Proteales</taxon>
        <taxon>Nelumbonaceae</taxon>
        <taxon>Nelumbo</taxon>
    </lineage>
</organism>
<dbReference type="GO" id="GO:0008270">
    <property type="term" value="F:zinc ion binding"/>
    <property type="evidence" value="ECO:0007669"/>
    <property type="project" value="UniProtKB-KW"/>
</dbReference>
<evidence type="ECO:0000259" key="11">
    <source>
        <dbReference type="PROSITE" id="PS50135"/>
    </source>
</evidence>
<accession>A0A1U8AN96</accession>
<dbReference type="OMA" id="DCFHHGR"/>
<dbReference type="GO" id="GO:0005634">
    <property type="term" value="C:nucleus"/>
    <property type="evidence" value="ECO:0007669"/>
    <property type="project" value="UniProtKB-ARBA"/>
</dbReference>
<evidence type="ECO:0000256" key="7">
    <source>
        <dbReference type="ARBA" id="ARBA00023242"/>
    </source>
</evidence>
<sequence>MSASLPFPTESRNKWKKRKRDTNLGSNSKRQRPEDEDEDDEEDDDVDADEDEDLHPINPAGPTPTTTPSAPGDTGQDTREREVLSDGGVRISDFPAVVKHIVNRLHPSVLAIVAAERALQFADNRTQQNPYFFENISHGQLQALSAVPADSPSLAQADQDRAEGSSFAYVITPPAIMEGRGVVKRFGNNRVLVVPMHADWFSPNSVHRLERQVVPQFFSGKSGDHTPEKYMECRNRIVAKYMENPEKRLSFNDCNGLGVSVEMHDLNRIFRFLDHWGIINYSVATINHEPRISGQYLKANPNGELMVPSAALRSIDSLIQFEKSKSRLRPADVSASSSPGDEFSDLESRIRECLSENHCNCCSRPLPRVHYQSQKEADVLLCLDCFHEGMFVIGHSSMDFIRVDSSRDLYDLDRDNWTDQETLLLLEALEIYNDNWNDIAEHVGTKSKAQCILHFIRLPMEDSLLENIEVPSKSISSSVPNTVDDGRQYATSNGDCAGVSIANLDSESRLPFASAGNPLMALVAFLASAVGPRVAAACAHASLAALSKEDHQVAGSDGVTQVEGETVGVQGLCNQNDAISSPLPIESVRIAAKYGLAAAATKAKLFADHEEREIQRMAATIINHQLKRLELKLKQFAEVETLLMKECEQVERTRQRLAAERARVMSTRFGPMGTTTTLPAAAATVAVVNNNAGTSRQQVISASPSQTNISGYANNQLNHPNIFMPRQPMFAFGPRLPLSAIHQPVTPTTSNAMYTSAPGNMPPALSHPMLRPVSGTNTNVG</sequence>